<protein>
    <submittedName>
        <fullName evidence="2">Uncharacterized protein</fullName>
    </submittedName>
</protein>
<proteinExistence type="predicted"/>
<organism evidence="2 4">
    <name type="scientific">Flavobacterium circumlabens</name>
    <dbReference type="NCBI Taxonomy" id="2133765"/>
    <lineage>
        <taxon>Bacteria</taxon>
        <taxon>Pseudomonadati</taxon>
        <taxon>Bacteroidota</taxon>
        <taxon>Flavobacteriia</taxon>
        <taxon>Flavobacteriales</taxon>
        <taxon>Flavobacteriaceae</taxon>
        <taxon>Flavobacterium</taxon>
    </lineage>
</organism>
<evidence type="ECO:0000313" key="4">
    <source>
        <dbReference type="Proteomes" id="UP000298340"/>
    </source>
</evidence>
<dbReference type="EMBL" id="QWDN01000011">
    <property type="protein sequence ID" value="TEB42056.1"/>
    <property type="molecule type" value="Genomic_DNA"/>
</dbReference>
<reference evidence="2 4" key="2">
    <citation type="journal article" date="2018" name="Syst. Appl. Microbiol.">
        <title>Flavobacterium circumlabens sp. nov. and Flavobacterium cupreum sp. nov., two psychrotrophic species isolated from Antarctic environmental samples.</title>
        <authorList>
            <person name="Kralova S."/>
            <person name="Busse H.J."/>
            <person name="Svec P."/>
            <person name="Maslanova I."/>
            <person name="Stankova E."/>
            <person name="Bartak M."/>
            <person name="Sedlacek I."/>
        </authorList>
    </citation>
    <scope>NUCLEOTIDE SEQUENCE [LARGE SCALE GENOMIC DNA]</scope>
    <source>
        <strain evidence="2 4">CCM 8828</strain>
    </source>
</reference>
<dbReference type="AlphaFoldDB" id="A0A4Y7U6H5"/>
<evidence type="ECO:0000313" key="3">
    <source>
        <dbReference type="Proteomes" id="UP000295270"/>
    </source>
</evidence>
<accession>A0A4Y7U6H5</accession>
<reference evidence="1" key="3">
    <citation type="submission" date="2019-03" db="EMBL/GenBank/DDBJ databases">
        <authorList>
            <person name="Whitman W."/>
            <person name="Huntemann M."/>
            <person name="Clum A."/>
            <person name="Pillay M."/>
            <person name="Palaniappan K."/>
            <person name="Varghese N."/>
            <person name="Mikhailova N."/>
            <person name="Stamatis D."/>
            <person name="Reddy T."/>
            <person name="Daum C."/>
            <person name="Shapiro N."/>
            <person name="Ivanova N."/>
            <person name="Kyrpides N."/>
            <person name="Woyke T."/>
        </authorList>
    </citation>
    <scope>NUCLEOTIDE SEQUENCE</scope>
    <source>
        <strain evidence="1">P5626</strain>
    </source>
</reference>
<evidence type="ECO:0000313" key="1">
    <source>
        <dbReference type="EMBL" id="TCN51514.1"/>
    </source>
</evidence>
<name>A0A4Y7U6H5_9FLAO</name>
<dbReference type="RefSeq" id="WP_132037987.1">
    <property type="nucleotide sequence ID" value="NZ_QWDN01000011.1"/>
</dbReference>
<evidence type="ECO:0000313" key="2">
    <source>
        <dbReference type="EMBL" id="TEB42056.1"/>
    </source>
</evidence>
<dbReference type="Proteomes" id="UP000298340">
    <property type="component" value="Unassembled WGS sequence"/>
</dbReference>
<keyword evidence="3" id="KW-1185">Reference proteome</keyword>
<dbReference type="EMBL" id="SLWA01000012">
    <property type="protein sequence ID" value="TCN51514.1"/>
    <property type="molecule type" value="Genomic_DNA"/>
</dbReference>
<sequence length="247" mass="30045">MDNSLFDDYIQCSRLKKKRRKKRLVKEDFEKHLVQLSKRKHAIYLAIKELPLIALKEPYQKGWVRFFVVRKDVLRSDEAMFYLNVLEKINTFQFSNQKTFTSRKKRFGKKTENPKEQFLAKINVSEWNTNKFELTDKEKSCFTRIEKWSDRCRCFKTYYQFTESWRFVFKIEPNIITHQKAVDAVLESELRLIENYIQNRDLGYKIYKSGNRDASYYYSLEKLKNNNQINTKNLNTIYEAYLEEKYT</sequence>
<gene>
    <name evidence="2" type="ORF">D0809_22475</name>
    <name evidence="1" type="ORF">EV142_11248</name>
</gene>
<comment type="caution">
    <text evidence="2">The sequence shown here is derived from an EMBL/GenBank/DDBJ whole genome shotgun (WGS) entry which is preliminary data.</text>
</comment>
<dbReference type="OrthoDB" id="670236at2"/>
<reference evidence="1 3" key="1">
    <citation type="journal article" date="2015" name="Stand. Genomic Sci.">
        <title>Genomic Encyclopedia of Bacterial and Archaeal Type Strains, Phase III: the genomes of soil and plant-associated and newly described type strains.</title>
        <authorList>
            <person name="Whitman W.B."/>
            <person name="Woyke T."/>
            <person name="Klenk H.P."/>
            <person name="Zhou Y."/>
            <person name="Lilburn T.G."/>
            <person name="Beck B.J."/>
            <person name="De Vos P."/>
            <person name="Vandamme P."/>
            <person name="Eisen J.A."/>
            <person name="Garrity G."/>
            <person name="Hugenholtz P."/>
            <person name="Kyrpides N.C."/>
        </authorList>
    </citation>
    <scope>NUCLEOTIDE SEQUENCE [LARGE SCALE GENOMIC DNA]</scope>
    <source>
        <strain evidence="1 3">P5626</strain>
    </source>
</reference>
<dbReference type="Proteomes" id="UP000295270">
    <property type="component" value="Unassembled WGS sequence"/>
</dbReference>